<keyword evidence="4 6" id="KW-1133">Transmembrane helix</keyword>
<feature type="transmembrane region" description="Helical" evidence="6">
    <location>
        <begin position="358"/>
        <end position="375"/>
    </location>
</feature>
<feature type="transmembrane region" description="Helical" evidence="6">
    <location>
        <begin position="52"/>
        <end position="70"/>
    </location>
</feature>
<evidence type="ECO:0000256" key="5">
    <source>
        <dbReference type="ARBA" id="ARBA00023136"/>
    </source>
</evidence>
<dbReference type="InterPro" id="IPR036259">
    <property type="entry name" value="MFS_trans_sf"/>
</dbReference>
<feature type="transmembrane region" description="Helical" evidence="6">
    <location>
        <begin position="194"/>
        <end position="217"/>
    </location>
</feature>
<dbReference type="GO" id="GO:0008506">
    <property type="term" value="F:sucrose:proton symporter activity"/>
    <property type="evidence" value="ECO:0007669"/>
    <property type="project" value="TreeGrafter"/>
</dbReference>
<comment type="subcellular location">
    <subcellularLocation>
        <location evidence="1">Membrane</location>
        <topology evidence="1">Multi-pass membrane protein</topology>
    </subcellularLocation>
</comment>
<dbReference type="SUPFAM" id="SSF103473">
    <property type="entry name" value="MFS general substrate transporter"/>
    <property type="match status" value="1"/>
</dbReference>
<dbReference type="Pfam" id="PF07690">
    <property type="entry name" value="MFS_1"/>
    <property type="match status" value="1"/>
</dbReference>
<dbReference type="AlphaFoldDB" id="A0A2V3J619"/>
<dbReference type="InterPro" id="IPR011701">
    <property type="entry name" value="MFS"/>
</dbReference>
<dbReference type="PANTHER" id="PTHR19432:SF35">
    <property type="entry name" value="SOLUTE CARRIER FAMILY 45 MEMBER 3 ISOFORM X1"/>
    <property type="match status" value="1"/>
</dbReference>
<keyword evidence="5 6" id="KW-0472">Membrane</keyword>
<organism evidence="7 8">
    <name type="scientific">Gracilariopsis chorda</name>
    <dbReference type="NCBI Taxonomy" id="448386"/>
    <lineage>
        <taxon>Eukaryota</taxon>
        <taxon>Rhodophyta</taxon>
        <taxon>Florideophyceae</taxon>
        <taxon>Rhodymeniophycidae</taxon>
        <taxon>Gracilariales</taxon>
        <taxon>Gracilariaceae</taxon>
        <taxon>Gracilariopsis</taxon>
    </lineage>
</organism>
<evidence type="ECO:0000313" key="7">
    <source>
        <dbReference type="EMBL" id="PXF49871.1"/>
    </source>
</evidence>
<feature type="transmembrane region" description="Helical" evidence="6">
    <location>
        <begin position="464"/>
        <end position="482"/>
    </location>
</feature>
<feature type="transmembrane region" description="Helical" evidence="6">
    <location>
        <begin position="123"/>
        <end position="142"/>
    </location>
</feature>
<feature type="transmembrane region" description="Helical" evidence="6">
    <location>
        <begin position="300"/>
        <end position="321"/>
    </location>
</feature>
<proteinExistence type="predicted"/>
<dbReference type="GO" id="GO:0016020">
    <property type="term" value="C:membrane"/>
    <property type="evidence" value="ECO:0007669"/>
    <property type="project" value="UniProtKB-SubCell"/>
</dbReference>
<dbReference type="EMBL" id="NBIV01000001">
    <property type="protein sequence ID" value="PXF49871.1"/>
    <property type="molecule type" value="Genomic_DNA"/>
</dbReference>
<dbReference type="Gene3D" id="1.20.1250.20">
    <property type="entry name" value="MFS general substrate transporter like domains"/>
    <property type="match status" value="1"/>
</dbReference>
<dbReference type="OrthoDB" id="28755at2759"/>
<dbReference type="PANTHER" id="PTHR19432">
    <property type="entry name" value="SUGAR TRANSPORTER"/>
    <property type="match status" value="1"/>
</dbReference>
<evidence type="ECO:0000256" key="4">
    <source>
        <dbReference type="ARBA" id="ARBA00022989"/>
    </source>
</evidence>
<evidence type="ECO:0000313" key="8">
    <source>
        <dbReference type="Proteomes" id="UP000247409"/>
    </source>
</evidence>
<keyword evidence="8" id="KW-1185">Reference proteome</keyword>
<evidence type="ECO:0000256" key="1">
    <source>
        <dbReference type="ARBA" id="ARBA00004141"/>
    </source>
</evidence>
<evidence type="ECO:0000256" key="6">
    <source>
        <dbReference type="SAM" id="Phobius"/>
    </source>
</evidence>
<comment type="caution">
    <text evidence="7">The sequence shown here is derived from an EMBL/GenBank/DDBJ whole genome shotgun (WGS) entry which is preliminary data.</text>
</comment>
<feature type="transmembrane region" description="Helical" evidence="6">
    <location>
        <begin position="229"/>
        <end position="249"/>
    </location>
</feature>
<accession>A0A2V3J619</accession>
<name>A0A2V3J619_9FLOR</name>
<feature type="transmembrane region" description="Helical" evidence="6">
    <location>
        <begin position="154"/>
        <end position="173"/>
    </location>
</feature>
<feature type="transmembrane region" description="Helical" evidence="6">
    <location>
        <begin position="90"/>
        <end position="111"/>
    </location>
</feature>
<evidence type="ECO:0000256" key="3">
    <source>
        <dbReference type="ARBA" id="ARBA00022692"/>
    </source>
</evidence>
<feature type="transmembrane region" description="Helical" evidence="6">
    <location>
        <begin position="382"/>
        <end position="401"/>
    </location>
</feature>
<evidence type="ECO:0000256" key="2">
    <source>
        <dbReference type="ARBA" id="ARBA00022448"/>
    </source>
</evidence>
<feature type="transmembrane region" description="Helical" evidence="6">
    <location>
        <begin position="488"/>
        <end position="509"/>
    </location>
</feature>
<keyword evidence="3 6" id="KW-0812">Transmembrane</keyword>
<protein>
    <submittedName>
        <fullName evidence="7">Sucrose transport protein SUT5</fullName>
    </submittedName>
</protein>
<reference evidence="7 8" key="1">
    <citation type="journal article" date="2018" name="Mol. Biol. Evol.">
        <title>Analysis of the draft genome of the red seaweed Gracilariopsis chorda provides insights into genome size evolution in Rhodophyta.</title>
        <authorList>
            <person name="Lee J."/>
            <person name="Yang E.C."/>
            <person name="Graf L."/>
            <person name="Yang J.H."/>
            <person name="Qiu H."/>
            <person name="Zel Zion U."/>
            <person name="Chan C.X."/>
            <person name="Stephens T.G."/>
            <person name="Weber A.P.M."/>
            <person name="Boo G.H."/>
            <person name="Boo S.M."/>
            <person name="Kim K.M."/>
            <person name="Shin Y."/>
            <person name="Jung M."/>
            <person name="Lee S.J."/>
            <person name="Yim H.S."/>
            <person name="Lee J.H."/>
            <person name="Bhattacharya D."/>
            <person name="Yoon H.S."/>
        </authorList>
    </citation>
    <scope>NUCLEOTIDE SEQUENCE [LARGE SCALE GENOMIC DNA]</scope>
    <source>
        <strain evidence="7 8">SKKU-2015</strain>
        <tissue evidence="7">Whole body</tissue>
    </source>
</reference>
<keyword evidence="2" id="KW-0813">Transport</keyword>
<gene>
    <name evidence="7" type="ORF">BWQ96_00031</name>
</gene>
<feature type="transmembrane region" description="Helical" evidence="6">
    <location>
        <begin position="421"/>
        <end position="443"/>
    </location>
</feature>
<dbReference type="Proteomes" id="UP000247409">
    <property type="component" value="Unassembled WGS sequence"/>
</dbReference>
<sequence>MSTSEMKASGSKTEQLILESGSQTANLEQDMLFSQRDATTLPLTRRERISRWRITLCAFAMCGVSVSYSAQINLGTSQLLLLGISERAVSLAWLAGPLSGLIVQPIVGFVSDRCTSPMGRRRPFLIAGALLTSAALLLFANAPLVAQAFGVPGASLPLAIVAFFLLDFSVQAVQGPLRALITEFVPRDQRHIGNSYIGVFTGLGNLLGSVFTAVGLSDYIPFFEHDTQAVFAMAAVTLLITVAICVIFTTEVPLPRREYIPVTDDQIQDKDETSAGEISLSSETPGGSFFQALRRAPRPYWLVFAVQLCTWCGFFTLFVYVNAWVGKNVYLGDGTAPAGSDARRVFDEGVRLGGKGNAVTAAVTLLYSLVLPTLIRRCGSMPVYVASQLVEAAVLIVAPLIRGTPGKPPSTMLEVVTVADIGLFGIVWGTTMGIPWTLIGNALESEPWYGNRVGLFQMIFNSSQSGPQLIVACLAPLILALFNDDPSAVMFFGGILAIVGACLIVYLGIGKSPEHSTSTEVLLPTHET</sequence>